<dbReference type="AlphaFoldDB" id="A0A4V3CT34"/>
<keyword evidence="2" id="KW-1185">Reference proteome</keyword>
<gene>
    <name evidence="1" type="ORF">DES47_105333</name>
</gene>
<protein>
    <submittedName>
        <fullName evidence="1">Ubiquinone biosynthesis protein UbiJ</fullName>
    </submittedName>
</protein>
<sequence>MTSQWISLLAPAAQDRLTLLLNHVLSRESVAMERLRPHQGATVLVELKGWPALLPVPPALALQITPAGLLERLEAVPEQPSLRVQLDASNPAAMALGALTGERPKVEIQGDAGLATDMNWLMQNLRWDIEDDLAKLMGPAPAHELARWGRAIAAAGAKLAQSVAAINPMGSNGSGRASR</sequence>
<dbReference type="InParanoid" id="A0A4V3CT34"/>
<reference evidence="1 2" key="1">
    <citation type="submission" date="2019-03" db="EMBL/GenBank/DDBJ databases">
        <title>Genomic Encyclopedia of Type Strains, Phase IV (KMG-IV): sequencing the most valuable type-strain genomes for metagenomic binning, comparative biology and taxonomic classification.</title>
        <authorList>
            <person name="Goeker M."/>
        </authorList>
    </citation>
    <scope>NUCLEOTIDE SEQUENCE [LARGE SCALE GENOMIC DNA]</scope>
    <source>
        <strain evidence="1 2">DSM 16998</strain>
    </source>
</reference>
<evidence type="ECO:0000313" key="2">
    <source>
        <dbReference type="Proteomes" id="UP000295361"/>
    </source>
</evidence>
<keyword evidence="1" id="KW-0830">Ubiquinone</keyword>
<organism evidence="1 2">
    <name type="scientific">Roseateles toxinivorans</name>
    <dbReference type="NCBI Taxonomy" id="270368"/>
    <lineage>
        <taxon>Bacteria</taxon>
        <taxon>Pseudomonadati</taxon>
        <taxon>Pseudomonadota</taxon>
        <taxon>Betaproteobacteria</taxon>
        <taxon>Burkholderiales</taxon>
        <taxon>Sphaerotilaceae</taxon>
        <taxon>Roseateles</taxon>
    </lineage>
</organism>
<comment type="caution">
    <text evidence="1">The sequence shown here is derived from an EMBL/GenBank/DDBJ whole genome shotgun (WGS) entry which is preliminary data.</text>
</comment>
<evidence type="ECO:0000313" key="1">
    <source>
        <dbReference type="EMBL" id="TDP63328.1"/>
    </source>
</evidence>
<dbReference type="EMBL" id="SNXS01000005">
    <property type="protein sequence ID" value="TDP63328.1"/>
    <property type="molecule type" value="Genomic_DNA"/>
</dbReference>
<accession>A0A4V3CT34</accession>
<proteinExistence type="predicted"/>
<dbReference type="Proteomes" id="UP000295361">
    <property type="component" value="Unassembled WGS sequence"/>
</dbReference>
<name>A0A4V3CT34_9BURK</name>